<evidence type="ECO:0000313" key="2">
    <source>
        <dbReference type="Proteomes" id="UP000051012"/>
    </source>
</evidence>
<proteinExistence type="predicted"/>
<sequence>MINFILCYTILSVTIVPQNPFLDHYTIIPPLGTITSIATSPQYIFAASDNYLLFFNKHTLTLEKTVYLDHAINLIGYDQQYDDLWLFNTTSIVRFAVTSYISREYTFSESVTRCGIGIDYVYLDASQKYSLNKRTGEIKVITSFPENVKWHKKTTNSDIQQYRYLTPYYYMDDSKESQVPFQHYSITSIYDDGLWLYVGTDQFGLLQYNTVSWQKTRVIYGPLDHTITKIKKFDNNIYFISSSGVSYYVPGTSNWKYQRLLHDVTDFIWVDNNLIIGFENRTARAQGALEFTVSNFKTSILCLSSDAQYTYVGTKSGLYRIAKGSSEPLQFGPAQNPVHAVYPTDDAIYVGGEFGFYKYTKADEHWSEIINQGIKDIAEIKNEFYLLGVNNQLIKYWNSSDTGWILLPYFNIYDIDTDSEVLYCASYAGVYYYEPTTEFYKVIFDLPRIRYDYIFVIGDDILAVSNQHIYRLSIAYRD</sequence>
<dbReference type="Gene3D" id="2.130.10.10">
    <property type="entry name" value="YVTN repeat-like/Quinoprotein amine dehydrogenase"/>
    <property type="match status" value="1"/>
</dbReference>
<reference evidence="1 2" key="1">
    <citation type="journal article" date="2015" name="Microbiome">
        <title>Genomic resolution of linkages in carbon, nitrogen, and sulfur cycling among widespread estuary sediment bacteria.</title>
        <authorList>
            <person name="Baker B.J."/>
            <person name="Lazar C.S."/>
            <person name="Teske A.P."/>
            <person name="Dick G.J."/>
        </authorList>
    </citation>
    <scope>NUCLEOTIDE SEQUENCE [LARGE SCALE GENOMIC DNA]</scope>
    <source>
        <strain evidence="1">DG_78</strain>
    </source>
</reference>
<evidence type="ECO:0000313" key="1">
    <source>
        <dbReference type="EMBL" id="KPJ72378.1"/>
    </source>
</evidence>
<organism evidence="1 2">
    <name type="scientific">candidate division TA06 bacterium DG_78</name>
    <dbReference type="NCBI Taxonomy" id="1703772"/>
    <lineage>
        <taxon>Bacteria</taxon>
        <taxon>Bacteria division TA06</taxon>
    </lineage>
</organism>
<dbReference type="InterPro" id="IPR015943">
    <property type="entry name" value="WD40/YVTN_repeat-like_dom_sf"/>
</dbReference>
<dbReference type="Proteomes" id="UP000051012">
    <property type="component" value="Unassembled WGS sequence"/>
</dbReference>
<dbReference type="EMBL" id="LJNI01000078">
    <property type="protein sequence ID" value="KPJ72378.1"/>
    <property type="molecule type" value="Genomic_DNA"/>
</dbReference>
<gene>
    <name evidence="1" type="ORF">AMJ52_06515</name>
</gene>
<comment type="caution">
    <text evidence="1">The sequence shown here is derived from an EMBL/GenBank/DDBJ whole genome shotgun (WGS) entry which is preliminary data.</text>
</comment>
<accession>A0A0S7YCS5</accession>
<protein>
    <submittedName>
        <fullName evidence="1">Uncharacterized protein</fullName>
    </submittedName>
</protein>
<dbReference type="InterPro" id="IPR036322">
    <property type="entry name" value="WD40_repeat_dom_sf"/>
</dbReference>
<dbReference type="SUPFAM" id="SSF50978">
    <property type="entry name" value="WD40 repeat-like"/>
    <property type="match status" value="1"/>
</dbReference>
<name>A0A0S7YCS5_UNCT6</name>
<dbReference type="AlphaFoldDB" id="A0A0S7YCS5"/>